<evidence type="ECO:0000313" key="2">
    <source>
        <dbReference type="EMBL" id="SLN76529.1"/>
    </source>
</evidence>
<gene>
    <name evidence="2" type="ORF">ROA7023_04199</name>
</gene>
<feature type="region of interest" description="Disordered" evidence="1">
    <location>
        <begin position="134"/>
        <end position="183"/>
    </location>
</feature>
<evidence type="ECO:0000313" key="3">
    <source>
        <dbReference type="Proteomes" id="UP000193900"/>
    </source>
</evidence>
<organism evidence="2 3">
    <name type="scientific">Roseisalinus antarcticus</name>
    <dbReference type="NCBI Taxonomy" id="254357"/>
    <lineage>
        <taxon>Bacteria</taxon>
        <taxon>Pseudomonadati</taxon>
        <taxon>Pseudomonadota</taxon>
        <taxon>Alphaproteobacteria</taxon>
        <taxon>Rhodobacterales</taxon>
        <taxon>Roseobacteraceae</taxon>
        <taxon>Roseisalinus</taxon>
    </lineage>
</organism>
<reference evidence="2 3" key="1">
    <citation type="submission" date="2017-03" db="EMBL/GenBank/DDBJ databases">
        <authorList>
            <person name="Afonso C.L."/>
            <person name="Miller P.J."/>
            <person name="Scott M.A."/>
            <person name="Spackman E."/>
            <person name="Goraichik I."/>
            <person name="Dimitrov K.M."/>
            <person name="Suarez D.L."/>
            <person name="Swayne D.E."/>
        </authorList>
    </citation>
    <scope>NUCLEOTIDE SEQUENCE [LARGE SCALE GENOMIC DNA]</scope>
    <source>
        <strain evidence="2 3">CECT 7023</strain>
    </source>
</reference>
<evidence type="ECO:0000256" key="1">
    <source>
        <dbReference type="SAM" id="MobiDB-lite"/>
    </source>
</evidence>
<dbReference type="Proteomes" id="UP000193900">
    <property type="component" value="Unassembled WGS sequence"/>
</dbReference>
<protein>
    <submittedName>
        <fullName evidence="2">Uncharacterized protein</fullName>
    </submittedName>
</protein>
<proteinExistence type="predicted"/>
<keyword evidence="3" id="KW-1185">Reference proteome</keyword>
<dbReference type="EMBL" id="FWFZ01000043">
    <property type="protein sequence ID" value="SLN76529.1"/>
    <property type="molecule type" value="Genomic_DNA"/>
</dbReference>
<name>A0A1Y5U166_9RHOB</name>
<accession>A0A1Y5U166</accession>
<sequence length="227" mass="24380">MSCHSTSNARPLLAVTGRSTFVKRGRSDNSPCPSAILRWLPAVVRTEARATAGPELRATGPTETGFRDAELPRKTVRAGRKQIGTTASAPQVRLARLLRQFASGQEGVTLVRNGHRAATGDPTTEAMVFCYATATPRRQPRQPKAPIAASRSESDAGTGTGRAATISRVPMSTGAETQLAPSKGCPRCRRLPVFPSPTSLEAGRRLNRWPAGKVNGCRCRECCQYRP</sequence>
<dbReference type="AlphaFoldDB" id="A0A1Y5U166"/>